<evidence type="ECO:0000313" key="7">
    <source>
        <dbReference type="Proteomes" id="UP000239936"/>
    </source>
</evidence>
<dbReference type="InterPro" id="IPR000719">
    <property type="entry name" value="Prot_kinase_dom"/>
</dbReference>
<dbReference type="PANTHER" id="PTHR43289:SF34">
    <property type="entry name" value="SERINE_THREONINE-PROTEIN KINASE YBDM-RELATED"/>
    <property type="match status" value="1"/>
</dbReference>
<accession>A0A2S7XPV9</accession>
<keyword evidence="4" id="KW-0067">ATP-binding</keyword>
<organism evidence="6 7">
    <name type="scientific">Chromatium okenii</name>
    <dbReference type="NCBI Taxonomy" id="61644"/>
    <lineage>
        <taxon>Bacteria</taxon>
        <taxon>Pseudomonadati</taxon>
        <taxon>Pseudomonadota</taxon>
        <taxon>Gammaproteobacteria</taxon>
        <taxon>Chromatiales</taxon>
        <taxon>Chromatiaceae</taxon>
        <taxon>Chromatium</taxon>
    </lineage>
</organism>
<evidence type="ECO:0000256" key="2">
    <source>
        <dbReference type="ARBA" id="ARBA00022741"/>
    </source>
</evidence>
<comment type="caution">
    <text evidence="6">The sequence shown here is derived from an EMBL/GenBank/DDBJ whole genome shotgun (WGS) entry which is preliminary data.</text>
</comment>
<dbReference type="GO" id="GO:0004674">
    <property type="term" value="F:protein serine/threonine kinase activity"/>
    <property type="evidence" value="ECO:0007669"/>
    <property type="project" value="TreeGrafter"/>
</dbReference>
<dbReference type="InterPro" id="IPR011009">
    <property type="entry name" value="Kinase-like_dom_sf"/>
</dbReference>
<proteinExistence type="predicted"/>
<dbReference type="Proteomes" id="UP000239936">
    <property type="component" value="Unassembled WGS sequence"/>
</dbReference>
<evidence type="ECO:0000259" key="5">
    <source>
        <dbReference type="PROSITE" id="PS50011"/>
    </source>
</evidence>
<dbReference type="PANTHER" id="PTHR43289">
    <property type="entry name" value="MITOGEN-ACTIVATED PROTEIN KINASE KINASE KINASE 20-RELATED"/>
    <property type="match status" value="1"/>
</dbReference>
<dbReference type="GO" id="GO:0005524">
    <property type="term" value="F:ATP binding"/>
    <property type="evidence" value="ECO:0007669"/>
    <property type="project" value="UniProtKB-KW"/>
</dbReference>
<feature type="domain" description="Protein kinase" evidence="5">
    <location>
        <begin position="81"/>
        <end position="202"/>
    </location>
</feature>
<dbReference type="AlphaFoldDB" id="A0A2S7XPV9"/>
<keyword evidence="2" id="KW-0547">Nucleotide-binding</keyword>
<dbReference type="Pfam" id="PF00069">
    <property type="entry name" value="Pkinase"/>
    <property type="match status" value="1"/>
</dbReference>
<dbReference type="PROSITE" id="PS50011">
    <property type="entry name" value="PROTEIN_KINASE_DOM"/>
    <property type="match status" value="1"/>
</dbReference>
<dbReference type="SUPFAM" id="SSF56112">
    <property type="entry name" value="Protein kinase-like (PK-like)"/>
    <property type="match status" value="1"/>
</dbReference>
<keyword evidence="1" id="KW-0808">Transferase</keyword>
<dbReference type="EMBL" id="PPGH01000037">
    <property type="protein sequence ID" value="PQJ95411.1"/>
    <property type="molecule type" value="Genomic_DNA"/>
</dbReference>
<protein>
    <recommendedName>
        <fullName evidence="5">Protein kinase domain-containing protein</fullName>
    </recommendedName>
</protein>
<dbReference type="OrthoDB" id="9801841at2"/>
<sequence>MTQEPTRSPAPSVELATELVTPPPTLELATEIAPHPPAPAAFTTEIAPPTAVVPTELPTQLTPAPAVGDGIPPETLIINTYQIKRLLGGGGMGEVYLARHAGLGTEHAIKVIRPSMGDNTQVMDLFYREARVLRGVRHDAVVNYDGFVRDAQGRDYLVMEYVEGIPLSDRLKHQPLTVAEVLTLRDRLCAGLRCASSGRSAS</sequence>
<reference evidence="6 7" key="1">
    <citation type="submission" date="2018-01" db="EMBL/GenBank/DDBJ databases">
        <title>The complete genome sequence of Chromatium okenii LaCa, a purple sulfur bacterium with a turbulent life.</title>
        <authorList>
            <person name="Luedin S.M."/>
            <person name="Liechti N."/>
            <person name="Storelli N."/>
            <person name="Danza F."/>
            <person name="Wittwer M."/>
            <person name="Pothier J.F."/>
            <person name="Tonolla M.A."/>
        </authorList>
    </citation>
    <scope>NUCLEOTIDE SEQUENCE [LARGE SCALE GENOMIC DNA]</scope>
    <source>
        <strain evidence="6 7">LaCa</strain>
    </source>
</reference>
<gene>
    <name evidence="6" type="ORF">CXB77_14455</name>
</gene>
<dbReference type="RefSeq" id="WP_105074441.1">
    <property type="nucleotide sequence ID" value="NZ_PPGH01000037.1"/>
</dbReference>
<evidence type="ECO:0000313" key="6">
    <source>
        <dbReference type="EMBL" id="PQJ95411.1"/>
    </source>
</evidence>
<evidence type="ECO:0000256" key="4">
    <source>
        <dbReference type="ARBA" id="ARBA00022840"/>
    </source>
</evidence>
<name>A0A2S7XPV9_9GAMM</name>
<dbReference type="Gene3D" id="1.10.510.10">
    <property type="entry name" value="Transferase(Phosphotransferase) domain 1"/>
    <property type="match status" value="1"/>
</dbReference>
<keyword evidence="7" id="KW-1185">Reference proteome</keyword>
<evidence type="ECO:0000256" key="3">
    <source>
        <dbReference type="ARBA" id="ARBA00022777"/>
    </source>
</evidence>
<evidence type="ECO:0000256" key="1">
    <source>
        <dbReference type="ARBA" id="ARBA00022679"/>
    </source>
</evidence>
<keyword evidence="3" id="KW-0418">Kinase</keyword>